<feature type="transmembrane region" description="Helical" evidence="6">
    <location>
        <begin position="30"/>
        <end position="48"/>
    </location>
</feature>
<accession>A0A0G3EEE7</accession>
<dbReference type="GO" id="GO:0016020">
    <property type="term" value="C:membrane"/>
    <property type="evidence" value="ECO:0007669"/>
    <property type="project" value="UniProtKB-SubCell"/>
</dbReference>
<keyword evidence="3 6" id="KW-0812">Transmembrane</keyword>
<keyword evidence="4 6" id="KW-1133">Transmembrane helix</keyword>
<sequence>MIDDRNFMTALLGIVAVIAVGVVLDAAQVVILPLMIAWLLSYIFAPVVRRLIRYHINIGFAVMCVILFLLAVCYLGGMFVYARVASFAQEYEAYAQRFTEISADITTRLPYIKSSLAEVDWLQLAGKRIVAFSGSFVGFVSNLVMVLIFLVFMLLGKPYMKAKIRYAFPGGRSARVTDVLDSIAGQISRYLTAKLVISLITGLLVWGAMTAIGVDFPMTWGAIAFFLNFIPTIGSIIAGIPPTLMALVQFYPNYWMAVLTALIFMIIQVVMGNGVEPKMMGERLNLSPLVVLIALVFWGWLWGFIGALLAVPIAAAIKIVCENIEPLRPISIMMESGKRFWREEAQEGA</sequence>
<feature type="transmembrane region" description="Helical" evidence="6">
    <location>
        <begin position="129"/>
        <end position="155"/>
    </location>
</feature>
<reference evidence="7 8" key="2">
    <citation type="journal article" date="2016" name="ISME J.">
        <title>Characterization of the first cultured representative of Verrucomicrobia subdivision 5 indicates the proposal of a novel phylum.</title>
        <authorList>
            <person name="Spring S."/>
            <person name="Bunk B."/>
            <person name="Sproer C."/>
            <person name="Schumann P."/>
            <person name="Rohde M."/>
            <person name="Tindall B.J."/>
            <person name="Klenk H.P."/>
        </authorList>
    </citation>
    <scope>NUCLEOTIDE SEQUENCE [LARGE SCALE GENOMIC DNA]</scope>
    <source>
        <strain evidence="7 8">L21-Fru-AB</strain>
    </source>
</reference>
<dbReference type="Proteomes" id="UP000035268">
    <property type="component" value="Chromosome"/>
</dbReference>
<comment type="similarity">
    <text evidence="2">Belongs to the autoinducer-2 exporter (AI-2E) (TC 2.A.86) family.</text>
</comment>
<dbReference type="OrthoDB" id="9799225at2"/>
<dbReference type="AlphaFoldDB" id="A0A0G3EEE7"/>
<proteinExistence type="inferred from homology"/>
<feature type="transmembrane region" description="Helical" evidence="6">
    <location>
        <begin position="195"/>
        <end position="214"/>
    </location>
</feature>
<comment type="subcellular location">
    <subcellularLocation>
        <location evidence="1">Membrane</location>
        <topology evidence="1">Multi-pass membrane protein</topology>
    </subcellularLocation>
</comment>
<dbReference type="GO" id="GO:0055085">
    <property type="term" value="P:transmembrane transport"/>
    <property type="evidence" value="ECO:0007669"/>
    <property type="project" value="TreeGrafter"/>
</dbReference>
<reference evidence="8" key="1">
    <citation type="submission" date="2015-02" db="EMBL/GenBank/DDBJ databases">
        <title>Description and complete genome sequence of the first cultured representative of the subdivision 5 of the Verrucomicrobia phylum.</title>
        <authorList>
            <person name="Spring S."/>
            <person name="Bunk B."/>
            <person name="Sproer C."/>
            <person name="Klenk H.-P."/>
        </authorList>
    </citation>
    <scope>NUCLEOTIDE SEQUENCE [LARGE SCALE GENOMIC DNA]</scope>
    <source>
        <strain evidence="8">L21-Fru-AB</strain>
    </source>
</reference>
<evidence type="ECO:0000256" key="5">
    <source>
        <dbReference type="ARBA" id="ARBA00023136"/>
    </source>
</evidence>
<evidence type="ECO:0000256" key="6">
    <source>
        <dbReference type="SAM" id="Phobius"/>
    </source>
</evidence>
<evidence type="ECO:0000256" key="1">
    <source>
        <dbReference type="ARBA" id="ARBA00004141"/>
    </source>
</evidence>
<feature type="transmembrane region" description="Helical" evidence="6">
    <location>
        <begin position="60"/>
        <end position="82"/>
    </location>
</feature>
<dbReference type="InterPro" id="IPR002549">
    <property type="entry name" value="AI-2E-like"/>
</dbReference>
<dbReference type="RefSeq" id="WP_052882010.1">
    <property type="nucleotide sequence ID" value="NZ_CP010904.1"/>
</dbReference>
<evidence type="ECO:0000313" key="8">
    <source>
        <dbReference type="Proteomes" id="UP000035268"/>
    </source>
</evidence>
<dbReference type="PANTHER" id="PTHR21716:SF64">
    <property type="entry name" value="AI-2 TRANSPORT PROTEIN TQSA"/>
    <property type="match status" value="1"/>
</dbReference>
<feature type="transmembrane region" description="Helical" evidence="6">
    <location>
        <begin position="291"/>
        <end position="317"/>
    </location>
</feature>
<evidence type="ECO:0000256" key="3">
    <source>
        <dbReference type="ARBA" id="ARBA00022692"/>
    </source>
</evidence>
<organism evidence="7 8">
    <name type="scientific">Kiritimatiella glycovorans</name>
    <dbReference type="NCBI Taxonomy" id="1307763"/>
    <lineage>
        <taxon>Bacteria</taxon>
        <taxon>Pseudomonadati</taxon>
        <taxon>Kiritimatiellota</taxon>
        <taxon>Kiritimatiellia</taxon>
        <taxon>Kiritimatiellales</taxon>
        <taxon>Kiritimatiellaceae</taxon>
        <taxon>Kiritimatiella</taxon>
    </lineage>
</organism>
<dbReference type="EMBL" id="CP010904">
    <property type="protein sequence ID" value="AKJ64708.1"/>
    <property type="molecule type" value="Genomic_DNA"/>
</dbReference>
<gene>
    <name evidence="7" type="ORF">L21SP4_01462</name>
</gene>
<name>A0A0G3EEE7_9BACT</name>
<evidence type="ECO:0000256" key="4">
    <source>
        <dbReference type="ARBA" id="ARBA00022989"/>
    </source>
</evidence>
<feature type="transmembrane region" description="Helical" evidence="6">
    <location>
        <begin position="220"/>
        <end position="240"/>
    </location>
</feature>
<evidence type="ECO:0000313" key="7">
    <source>
        <dbReference type="EMBL" id="AKJ64708.1"/>
    </source>
</evidence>
<keyword evidence="8" id="KW-1185">Reference proteome</keyword>
<dbReference type="STRING" id="1307763.L21SP4_01462"/>
<evidence type="ECO:0000256" key="2">
    <source>
        <dbReference type="ARBA" id="ARBA00009773"/>
    </source>
</evidence>
<feature type="transmembrane region" description="Helical" evidence="6">
    <location>
        <begin position="7"/>
        <end position="24"/>
    </location>
</feature>
<dbReference type="PANTHER" id="PTHR21716">
    <property type="entry name" value="TRANSMEMBRANE PROTEIN"/>
    <property type="match status" value="1"/>
</dbReference>
<dbReference type="KEGG" id="vbl:L21SP4_01462"/>
<feature type="transmembrane region" description="Helical" evidence="6">
    <location>
        <begin position="252"/>
        <end position="271"/>
    </location>
</feature>
<dbReference type="Pfam" id="PF01594">
    <property type="entry name" value="AI-2E_transport"/>
    <property type="match status" value="1"/>
</dbReference>
<protein>
    <submittedName>
        <fullName evidence="7">Putative transport protein</fullName>
    </submittedName>
</protein>
<keyword evidence="5 6" id="KW-0472">Membrane</keyword>